<dbReference type="Pfam" id="PF00400">
    <property type="entry name" value="WD40"/>
    <property type="match status" value="2"/>
</dbReference>
<dbReference type="RefSeq" id="WP_185240718.1">
    <property type="nucleotide sequence ID" value="NZ_JACEGC010000113.1"/>
</dbReference>
<evidence type="ECO:0000256" key="1">
    <source>
        <dbReference type="ARBA" id="ARBA00022574"/>
    </source>
</evidence>
<dbReference type="InterPro" id="IPR001680">
    <property type="entry name" value="WD40_rpt"/>
</dbReference>
<dbReference type="InterPro" id="IPR036322">
    <property type="entry name" value="WD40_repeat_dom_sf"/>
</dbReference>
<dbReference type="SUPFAM" id="SSF50978">
    <property type="entry name" value="WD40 repeat-like"/>
    <property type="match status" value="1"/>
</dbReference>
<accession>A0A841VAA4</accession>
<evidence type="ECO:0000313" key="4">
    <source>
        <dbReference type="EMBL" id="MBC1197116.1"/>
    </source>
</evidence>
<proteinExistence type="predicted"/>
<dbReference type="SMART" id="SM00320">
    <property type="entry name" value="WD40"/>
    <property type="match status" value="2"/>
</dbReference>
<dbReference type="PANTHER" id="PTHR22847">
    <property type="entry name" value="WD40 REPEAT PROTEIN"/>
    <property type="match status" value="1"/>
</dbReference>
<reference evidence="4 5" key="1">
    <citation type="submission" date="2020-07" db="EMBL/GenBank/DDBJ databases">
        <title>Genomes of two Microcystis aeruginosa (Cyanobacteria) strains from Florida (USA) with disparate toxicogenic potential.</title>
        <authorList>
            <person name="Lefler F.W."/>
            <person name="Barbosa M."/>
            <person name="Berthold D.E."/>
            <person name="Laughinghouse H.D. IV."/>
        </authorList>
    </citation>
    <scope>NUCLEOTIDE SEQUENCE [LARGE SCALE GENOMIC DNA]</scope>
    <source>
        <strain evidence="4 5">BLCCF158</strain>
    </source>
</reference>
<dbReference type="PROSITE" id="PS00678">
    <property type="entry name" value="WD_REPEATS_1"/>
    <property type="match status" value="1"/>
</dbReference>
<evidence type="ECO:0000313" key="5">
    <source>
        <dbReference type="Proteomes" id="UP000525432"/>
    </source>
</evidence>
<dbReference type="PROSITE" id="PS50082">
    <property type="entry name" value="WD_REPEATS_2"/>
    <property type="match status" value="2"/>
</dbReference>
<keyword evidence="1 3" id="KW-0853">WD repeat</keyword>
<dbReference type="Gene3D" id="2.130.10.10">
    <property type="entry name" value="YVTN repeat-like/Quinoprotein amine dehydrogenase"/>
    <property type="match status" value="1"/>
</dbReference>
<dbReference type="PANTHER" id="PTHR22847:SF637">
    <property type="entry name" value="WD REPEAT DOMAIN 5B"/>
    <property type="match status" value="1"/>
</dbReference>
<dbReference type="AlphaFoldDB" id="A0A841VAA4"/>
<keyword evidence="2" id="KW-0677">Repeat</keyword>
<gene>
    <name evidence="4" type="ORF">H0901_18155</name>
</gene>
<feature type="repeat" description="WD" evidence="3">
    <location>
        <begin position="20"/>
        <end position="54"/>
    </location>
</feature>
<evidence type="ECO:0000256" key="3">
    <source>
        <dbReference type="PROSITE-ProRule" id="PRU00221"/>
    </source>
</evidence>
<dbReference type="Proteomes" id="UP000525432">
    <property type="component" value="Unassembled WGS sequence"/>
</dbReference>
<dbReference type="PROSITE" id="PS50294">
    <property type="entry name" value="WD_REPEATS_REGION"/>
    <property type="match status" value="2"/>
</dbReference>
<comment type="caution">
    <text evidence="4">The sequence shown here is derived from an EMBL/GenBank/DDBJ whole genome shotgun (WGS) entry which is preliminary data.</text>
</comment>
<name>A0A841VAA4_MICAE</name>
<feature type="repeat" description="WD" evidence="3">
    <location>
        <begin position="55"/>
        <end position="96"/>
    </location>
</feature>
<dbReference type="InterPro" id="IPR019775">
    <property type="entry name" value="WD40_repeat_CS"/>
</dbReference>
<organism evidence="4 5">
    <name type="scientific">Microcystis aeruginosa BLCC-F158</name>
    <dbReference type="NCBI Taxonomy" id="2755316"/>
    <lineage>
        <taxon>Bacteria</taxon>
        <taxon>Bacillati</taxon>
        <taxon>Cyanobacteriota</taxon>
        <taxon>Cyanophyceae</taxon>
        <taxon>Oscillatoriophycideae</taxon>
        <taxon>Chroococcales</taxon>
        <taxon>Microcystaceae</taxon>
        <taxon>Microcystis</taxon>
    </lineage>
</organism>
<protein>
    <submittedName>
        <fullName evidence="4">WD40 repeat domain-containing protein</fullName>
    </submittedName>
</protein>
<sequence length="141" mass="16172">MRLFQNSDFTSISKIRTWHVISVSFSPDGKTLVSGSRDKTIKLWNVKTGQEIRTLKEHNGPVYSVNFSPDGKTLVSGSWDNTIKLWKVETDSNLLNLDALMGRSCDWVRVYLQNNINVREEDRHLCDGIGTKNYRTKEILP</sequence>
<dbReference type="EMBL" id="JACEGC010000113">
    <property type="protein sequence ID" value="MBC1197116.1"/>
    <property type="molecule type" value="Genomic_DNA"/>
</dbReference>
<dbReference type="PRINTS" id="PR00320">
    <property type="entry name" value="GPROTEINBRPT"/>
</dbReference>
<dbReference type="InterPro" id="IPR015943">
    <property type="entry name" value="WD40/YVTN_repeat-like_dom_sf"/>
</dbReference>
<evidence type="ECO:0000256" key="2">
    <source>
        <dbReference type="ARBA" id="ARBA00022737"/>
    </source>
</evidence>
<dbReference type="InterPro" id="IPR020472">
    <property type="entry name" value="WD40_PAC1"/>
</dbReference>